<organism evidence="1 2">
    <name type="scientific">Streptodolium elevatio</name>
    <dbReference type="NCBI Taxonomy" id="3157996"/>
    <lineage>
        <taxon>Bacteria</taxon>
        <taxon>Bacillati</taxon>
        <taxon>Actinomycetota</taxon>
        <taxon>Actinomycetes</taxon>
        <taxon>Kitasatosporales</taxon>
        <taxon>Streptomycetaceae</taxon>
        <taxon>Streptodolium</taxon>
    </lineage>
</organism>
<dbReference type="EMBL" id="JBEZFP010000113">
    <property type="protein sequence ID" value="MEU8138165.1"/>
    <property type="molecule type" value="Genomic_DNA"/>
</dbReference>
<reference evidence="1 2" key="1">
    <citation type="submission" date="2024-06" db="EMBL/GenBank/DDBJ databases">
        <title>The Natural Products Discovery Center: Release of the First 8490 Sequenced Strains for Exploring Actinobacteria Biosynthetic Diversity.</title>
        <authorList>
            <person name="Kalkreuter E."/>
            <person name="Kautsar S.A."/>
            <person name="Yang D."/>
            <person name="Bader C.D."/>
            <person name="Teijaro C.N."/>
            <person name="Fluegel L."/>
            <person name="Davis C.M."/>
            <person name="Simpson J.R."/>
            <person name="Lauterbach L."/>
            <person name="Steele A.D."/>
            <person name="Gui C."/>
            <person name="Meng S."/>
            <person name="Li G."/>
            <person name="Viehrig K."/>
            <person name="Ye F."/>
            <person name="Su P."/>
            <person name="Kiefer A.F."/>
            <person name="Nichols A."/>
            <person name="Cepeda A.J."/>
            <person name="Yan W."/>
            <person name="Fan B."/>
            <person name="Jiang Y."/>
            <person name="Adhikari A."/>
            <person name="Zheng C.-J."/>
            <person name="Schuster L."/>
            <person name="Cowan T.M."/>
            <person name="Smanski M.J."/>
            <person name="Chevrette M.G."/>
            <person name="De Carvalho L.P.S."/>
            <person name="Shen B."/>
        </authorList>
    </citation>
    <scope>NUCLEOTIDE SEQUENCE [LARGE SCALE GENOMIC DNA]</scope>
    <source>
        <strain evidence="1 2">NPDC048946</strain>
    </source>
</reference>
<dbReference type="RefSeq" id="WP_358361107.1">
    <property type="nucleotide sequence ID" value="NZ_JBEZFP010000113.1"/>
</dbReference>
<comment type="caution">
    <text evidence="1">The sequence shown here is derived from an EMBL/GenBank/DDBJ whole genome shotgun (WGS) entry which is preliminary data.</text>
</comment>
<name>A0ABV3DQZ2_9ACTN</name>
<sequence length="61" mass="6489">MRSPGTAPFAVLRTERTADNYSCLLVREGEHVCAWCTAHPNTSAPGATVRALVDASSARIC</sequence>
<evidence type="ECO:0000313" key="1">
    <source>
        <dbReference type="EMBL" id="MEU8138165.1"/>
    </source>
</evidence>
<gene>
    <name evidence="1" type="ORF">AB0C36_32240</name>
</gene>
<protein>
    <submittedName>
        <fullName evidence="1">Uncharacterized protein</fullName>
    </submittedName>
</protein>
<proteinExistence type="predicted"/>
<accession>A0ABV3DQZ2</accession>
<dbReference type="Proteomes" id="UP001551482">
    <property type="component" value="Unassembled WGS sequence"/>
</dbReference>
<keyword evidence="2" id="KW-1185">Reference proteome</keyword>
<evidence type="ECO:0000313" key="2">
    <source>
        <dbReference type="Proteomes" id="UP001551482"/>
    </source>
</evidence>